<keyword evidence="2" id="KW-1133">Transmembrane helix</keyword>
<name>A0A1C5IWL1_9ACTN</name>
<keyword evidence="5" id="KW-1185">Reference proteome</keyword>
<feature type="transmembrane region" description="Helical" evidence="2">
    <location>
        <begin position="28"/>
        <end position="48"/>
    </location>
</feature>
<dbReference type="Proteomes" id="UP000199408">
    <property type="component" value="Unassembled WGS sequence"/>
</dbReference>
<dbReference type="AlphaFoldDB" id="A0A1C5IWL1"/>
<evidence type="ECO:0000313" key="5">
    <source>
        <dbReference type="Proteomes" id="UP000199408"/>
    </source>
</evidence>
<feature type="domain" description="DUF3152" evidence="3">
    <location>
        <begin position="98"/>
        <end position="264"/>
    </location>
</feature>
<reference evidence="5" key="1">
    <citation type="submission" date="2016-06" db="EMBL/GenBank/DDBJ databases">
        <authorList>
            <person name="Varghese N."/>
        </authorList>
    </citation>
    <scope>NUCLEOTIDE SEQUENCE [LARGE SCALE GENOMIC DNA]</scope>
    <source>
        <strain evidence="5">DSM 43171</strain>
    </source>
</reference>
<feature type="compositionally biased region" description="Acidic residues" evidence="1">
    <location>
        <begin position="285"/>
        <end position="294"/>
    </location>
</feature>
<keyword evidence="2" id="KW-0472">Membrane</keyword>
<keyword evidence="2" id="KW-0812">Transmembrane</keyword>
<dbReference type="STRING" id="47864.GA0070560_11742"/>
<feature type="region of interest" description="Disordered" evidence="1">
    <location>
        <begin position="1"/>
        <end position="21"/>
    </location>
</feature>
<accession>A0A1C5IWL1</accession>
<organism evidence="4 5">
    <name type="scientific">Micromonospora halophytica</name>
    <dbReference type="NCBI Taxonomy" id="47864"/>
    <lineage>
        <taxon>Bacteria</taxon>
        <taxon>Bacillati</taxon>
        <taxon>Actinomycetota</taxon>
        <taxon>Actinomycetes</taxon>
        <taxon>Micromonosporales</taxon>
        <taxon>Micromonosporaceae</taxon>
        <taxon>Micromonospora</taxon>
    </lineage>
</organism>
<evidence type="ECO:0000256" key="2">
    <source>
        <dbReference type="SAM" id="Phobius"/>
    </source>
</evidence>
<evidence type="ECO:0000256" key="1">
    <source>
        <dbReference type="SAM" id="MobiDB-lite"/>
    </source>
</evidence>
<dbReference type="InterPro" id="IPR022603">
    <property type="entry name" value="DUF3152"/>
</dbReference>
<dbReference type="SUPFAM" id="SSF55486">
    <property type="entry name" value="Metalloproteases ('zincins'), catalytic domain"/>
    <property type="match status" value="1"/>
</dbReference>
<dbReference type="Pfam" id="PF11350">
    <property type="entry name" value="DUF3152"/>
    <property type="match status" value="1"/>
</dbReference>
<dbReference type="EMBL" id="FMDN01000017">
    <property type="protein sequence ID" value="SCG62411.1"/>
    <property type="molecule type" value="Genomic_DNA"/>
</dbReference>
<dbReference type="RefSeq" id="WP_245675620.1">
    <property type="nucleotide sequence ID" value="NZ_FMDN01000017.1"/>
</dbReference>
<evidence type="ECO:0000259" key="3">
    <source>
        <dbReference type="Pfam" id="PF11350"/>
    </source>
</evidence>
<gene>
    <name evidence="4" type="ORF">GA0070560_11742</name>
</gene>
<protein>
    <recommendedName>
        <fullName evidence="3">DUF3152 domain-containing protein</fullName>
    </recommendedName>
</protein>
<feature type="region of interest" description="Disordered" evidence="1">
    <location>
        <begin position="275"/>
        <end position="294"/>
    </location>
</feature>
<proteinExistence type="predicted"/>
<sequence length="294" mass="30763">MGSLTVSGMAEATGRARHRGRRRLVRRAGGWTAVLVLAVGVAGGGVAAHRAGLDLGDVVGDVRRAPGAGAPPAAAAAPALATPPPAVAPAGPAPRILRYPEQGTGTFRTATATGRVAGRGGELMRYRVAVERGIDEVDVERFGREVAVVLADPKGWTADGRWRLQRVGPDTPADFTVLLTTPVTRGELCGDPADRYTSCRNGDRVVINVARWARGVPGFGGDLATYRAYVLNHEVGHRLGRGHELCPGQGELAPVMQQQTLGLHGCTPNAWPQVGGELYTGPPGEYDDPIPAED</sequence>
<evidence type="ECO:0000313" key="4">
    <source>
        <dbReference type="EMBL" id="SCG62411.1"/>
    </source>
</evidence>